<dbReference type="SMART" id="SM00530">
    <property type="entry name" value="HTH_XRE"/>
    <property type="match status" value="1"/>
</dbReference>
<dbReference type="KEGG" id="max:MMALV_04700"/>
<proteinExistence type="predicted"/>
<dbReference type="Gene3D" id="3.10.580.10">
    <property type="entry name" value="CBS-domain"/>
    <property type="match status" value="1"/>
</dbReference>
<dbReference type="InterPro" id="IPR001387">
    <property type="entry name" value="Cro/C1-type_HTH"/>
</dbReference>
<evidence type="ECO:0000259" key="3">
    <source>
        <dbReference type="PROSITE" id="PS50943"/>
    </source>
</evidence>
<dbReference type="Pfam" id="PF00571">
    <property type="entry name" value="CBS"/>
    <property type="match status" value="2"/>
</dbReference>
<dbReference type="EMBL" id="CP004049">
    <property type="protein sequence ID" value="AGI85212.2"/>
    <property type="molecule type" value="Genomic_DNA"/>
</dbReference>
<evidence type="ECO:0000313" key="6">
    <source>
        <dbReference type="Proteomes" id="UP000012672"/>
    </source>
</evidence>
<gene>
    <name evidence="5" type="ORF">MMALV_04700</name>
</gene>
<dbReference type="PANTHER" id="PTHR43080">
    <property type="entry name" value="CBS DOMAIN-CONTAINING PROTEIN CBSX3, MITOCHONDRIAL"/>
    <property type="match status" value="1"/>
</dbReference>
<dbReference type="CDD" id="cd00093">
    <property type="entry name" value="HTH_XRE"/>
    <property type="match status" value="1"/>
</dbReference>
<dbReference type="PIRSF" id="PIRSF037253">
    <property type="entry name" value="HTH_CBS_prd"/>
    <property type="match status" value="1"/>
</dbReference>
<dbReference type="GeneID" id="41321266"/>
<dbReference type="SUPFAM" id="SSF47413">
    <property type="entry name" value="lambda repressor-like DNA-binding domains"/>
    <property type="match status" value="1"/>
</dbReference>
<dbReference type="PANTHER" id="PTHR43080:SF4">
    <property type="entry name" value="CRO-LIKE PROTEIN"/>
    <property type="match status" value="1"/>
</dbReference>
<dbReference type="OrthoDB" id="30763at2157"/>
<evidence type="ECO:0000313" key="5">
    <source>
        <dbReference type="EMBL" id="AGI85212.2"/>
    </source>
</evidence>
<reference evidence="5 6" key="1">
    <citation type="journal article" date="2012" name="J. Bacteriol.">
        <title>Genome sequence of 'Candidatus Methanomethylophilus alvus' Mx1201, a methanogenic archaeon from the human gut belonging to a seventh order of methanogens.</title>
        <authorList>
            <person name="Borrel G."/>
            <person name="Harris H.M."/>
            <person name="Tottey W."/>
            <person name="Mihajlovski A."/>
            <person name="Parisot N."/>
            <person name="Peyretaillade E."/>
            <person name="Peyret P."/>
            <person name="Gribaldo S."/>
            <person name="O'Toole P.W."/>
            <person name="Brugere J.F."/>
        </authorList>
    </citation>
    <scope>NUCLEOTIDE SEQUENCE [LARGE SCALE GENOMIC DNA]</scope>
    <source>
        <strain evidence="5 6">Mx1201</strain>
    </source>
</reference>
<dbReference type="InParanoid" id="M9SI13"/>
<name>M9SI13_METAX</name>
<dbReference type="InterPro" id="IPR051257">
    <property type="entry name" value="Diverse_CBS-Domain"/>
</dbReference>
<dbReference type="InterPro" id="IPR010982">
    <property type="entry name" value="Lambda_DNA-bd_dom_sf"/>
</dbReference>
<dbReference type="PROSITE" id="PS51371">
    <property type="entry name" value="CBS"/>
    <property type="match status" value="1"/>
</dbReference>
<keyword evidence="6" id="KW-1185">Reference proteome</keyword>
<evidence type="ECO:0000256" key="2">
    <source>
        <dbReference type="PROSITE-ProRule" id="PRU00703"/>
    </source>
</evidence>
<dbReference type="GO" id="GO:0003677">
    <property type="term" value="F:DNA binding"/>
    <property type="evidence" value="ECO:0007669"/>
    <property type="project" value="InterPro"/>
</dbReference>
<dbReference type="Gene3D" id="1.10.260.40">
    <property type="entry name" value="lambda repressor-like DNA-binding domains"/>
    <property type="match status" value="1"/>
</dbReference>
<dbReference type="AlphaFoldDB" id="M9SI13"/>
<dbReference type="RefSeq" id="WP_122892401.1">
    <property type="nucleotide sequence ID" value="NC_020913.1"/>
</dbReference>
<dbReference type="InterPro" id="IPR000644">
    <property type="entry name" value="CBS_dom"/>
</dbReference>
<dbReference type="InterPro" id="IPR017158">
    <property type="entry name" value="Tscrpt-reg_CBS-contain_prd"/>
</dbReference>
<dbReference type="STRING" id="1236689.MMALV_04700"/>
<dbReference type="SUPFAM" id="SSF54631">
    <property type="entry name" value="CBS-domain pair"/>
    <property type="match status" value="1"/>
</dbReference>
<sequence>MKFPPASDIRRMRKAMDVTQTELAKQSGVSQSTIAKIERGRISASYDTVVKLFETLDEMAKGGKHDVTAADVASKDIVSVQSTDRVRVASELMRTAGFSQLPVLKGDTPVGSISERSIFEKIRSGKTMDDIKDAPISTIMDDSFPVVNESTPMSSVTAMMSDCNAVLVARKGKLVGMITKADILKLI</sequence>
<dbReference type="Pfam" id="PF01381">
    <property type="entry name" value="HTH_3"/>
    <property type="match status" value="1"/>
</dbReference>
<evidence type="ECO:0000256" key="1">
    <source>
        <dbReference type="ARBA" id="ARBA00023122"/>
    </source>
</evidence>
<dbReference type="eggNOG" id="arCOG00608">
    <property type="taxonomic scope" value="Archaea"/>
</dbReference>
<dbReference type="Proteomes" id="UP000012672">
    <property type="component" value="Chromosome"/>
</dbReference>
<evidence type="ECO:0000259" key="4">
    <source>
        <dbReference type="PROSITE" id="PS51371"/>
    </source>
</evidence>
<dbReference type="SMART" id="SM00116">
    <property type="entry name" value="CBS"/>
    <property type="match status" value="2"/>
</dbReference>
<organism evidence="5 6">
    <name type="scientific">Methanomethylophilus alvi (strain Mx1201)</name>
    <dbReference type="NCBI Taxonomy" id="1236689"/>
    <lineage>
        <taxon>Archaea</taxon>
        <taxon>Methanobacteriati</taxon>
        <taxon>Thermoplasmatota</taxon>
        <taxon>Thermoplasmata</taxon>
        <taxon>Methanomassiliicoccales</taxon>
        <taxon>Methanomethylophilaceae</taxon>
        <taxon>Methanomethylophilus</taxon>
    </lineage>
</organism>
<dbReference type="PROSITE" id="PS50943">
    <property type="entry name" value="HTH_CROC1"/>
    <property type="match status" value="1"/>
</dbReference>
<feature type="domain" description="CBS" evidence="4">
    <location>
        <begin position="73"/>
        <end position="128"/>
    </location>
</feature>
<keyword evidence="1 2" id="KW-0129">CBS domain</keyword>
<dbReference type="InterPro" id="IPR046342">
    <property type="entry name" value="CBS_dom_sf"/>
</dbReference>
<feature type="domain" description="HTH cro/C1-type" evidence="3">
    <location>
        <begin position="9"/>
        <end position="57"/>
    </location>
</feature>
<dbReference type="HOGENOM" id="CLU_116133_0_0_2"/>
<accession>M9SI13</accession>
<protein>
    <submittedName>
        <fullName evidence="5">Putative transcriptional regulator with C-terminal CBS domain</fullName>
    </submittedName>
</protein>